<dbReference type="Pfam" id="PF03099">
    <property type="entry name" value="BPL_LplA_LipB"/>
    <property type="match status" value="1"/>
</dbReference>
<organism evidence="5 6">
    <name type="scientific">Candidatus Dormiibacter inghamiae</name>
    <dbReference type="NCBI Taxonomy" id="3127013"/>
    <lineage>
        <taxon>Bacteria</taxon>
        <taxon>Bacillati</taxon>
        <taxon>Candidatus Dormiibacterota</taxon>
        <taxon>Candidatus Dormibacteria</taxon>
        <taxon>Candidatus Dormibacterales</taxon>
        <taxon>Candidatus Dormibacteraceae</taxon>
        <taxon>Candidatus Dormiibacter</taxon>
    </lineage>
</organism>
<accession>A0A934NCG9</accession>
<dbReference type="CDD" id="cd16442">
    <property type="entry name" value="BPL"/>
    <property type="match status" value="1"/>
</dbReference>
<dbReference type="GO" id="GO:0005737">
    <property type="term" value="C:cytoplasm"/>
    <property type="evidence" value="ECO:0007669"/>
    <property type="project" value="TreeGrafter"/>
</dbReference>
<comment type="caution">
    <text evidence="5">The sequence shown here is derived from an EMBL/GenBank/DDBJ whole genome shotgun (WGS) entry which is preliminary data.</text>
</comment>
<keyword evidence="1 5" id="KW-0436">Ligase</keyword>
<feature type="domain" description="BPL/LPL catalytic" evidence="4">
    <location>
        <begin position="1"/>
        <end position="159"/>
    </location>
</feature>
<dbReference type="InterPro" id="IPR045864">
    <property type="entry name" value="aa-tRNA-synth_II/BPL/LPL"/>
</dbReference>
<proteinExistence type="predicted"/>
<dbReference type="NCBIfam" id="TIGR00121">
    <property type="entry name" value="birA_ligase"/>
    <property type="match status" value="1"/>
</dbReference>
<evidence type="ECO:0000313" key="5">
    <source>
        <dbReference type="EMBL" id="MBJ7603471.1"/>
    </source>
</evidence>
<gene>
    <name evidence="5" type="ORF">JF888_09830</name>
</gene>
<evidence type="ECO:0000256" key="2">
    <source>
        <dbReference type="ARBA" id="ARBA00023267"/>
    </source>
</evidence>
<evidence type="ECO:0000313" key="6">
    <source>
        <dbReference type="Proteomes" id="UP000620075"/>
    </source>
</evidence>
<evidence type="ECO:0000256" key="3">
    <source>
        <dbReference type="ARBA" id="ARBA00024227"/>
    </source>
</evidence>
<dbReference type="PROSITE" id="PS51733">
    <property type="entry name" value="BPL_LPL_CATALYTIC"/>
    <property type="match status" value="1"/>
</dbReference>
<dbReference type="Pfam" id="PF02237">
    <property type="entry name" value="BPL_C"/>
    <property type="match status" value="1"/>
</dbReference>
<dbReference type="AlphaFoldDB" id="A0A934NCG9"/>
<evidence type="ECO:0000256" key="1">
    <source>
        <dbReference type="ARBA" id="ARBA00022598"/>
    </source>
</evidence>
<dbReference type="EC" id="6.3.4.15" evidence="3"/>
<protein>
    <recommendedName>
        <fullName evidence="3">biotin--[biotin carboxyl-carrier protein] ligase</fullName>
        <ecNumber evidence="3">6.3.4.15</ecNumber>
    </recommendedName>
</protein>
<dbReference type="GO" id="GO:0004077">
    <property type="term" value="F:biotin--[biotin carboxyl-carrier protein] ligase activity"/>
    <property type="evidence" value="ECO:0007669"/>
    <property type="project" value="UniProtKB-EC"/>
</dbReference>
<name>A0A934NCG9_9BACT</name>
<dbReference type="InterPro" id="IPR003142">
    <property type="entry name" value="BPL_C"/>
</dbReference>
<dbReference type="Proteomes" id="UP000620075">
    <property type="component" value="Unassembled WGS sequence"/>
</dbReference>
<sequence length="206" mass="21895">MTILRLSRTTSTQDVARDLAVGTVVVTDEQTVGRGRRDRRWEAPPGTALLASFVLPAHSLASLAAGVATAVACGPEVRLKWPNDLLAQGRKLAGILVERRGDHCVVGVGVNLSWAPPDAARLGASRDELLQELISQLSRWFEATDAVVLQAWRARSATLGEMVRVELTDGVLEGVAEDIDADGALIVAGRRIVAGDVVHLRPTSPG</sequence>
<evidence type="ECO:0000259" key="4">
    <source>
        <dbReference type="PROSITE" id="PS51733"/>
    </source>
</evidence>
<reference evidence="5 6" key="1">
    <citation type="submission" date="2020-10" db="EMBL/GenBank/DDBJ databases">
        <title>Ca. Dormibacterota MAGs.</title>
        <authorList>
            <person name="Montgomery K."/>
        </authorList>
    </citation>
    <scope>NUCLEOTIDE SEQUENCE [LARGE SCALE GENOMIC DNA]</scope>
    <source>
        <strain evidence="5">SC8811_S16_3</strain>
    </source>
</reference>
<dbReference type="InterPro" id="IPR004408">
    <property type="entry name" value="Biotin_CoA_COase_ligase"/>
</dbReference>
<dbReference type="Gene3D" id="2.30.30.100">
    <property type="match status" value="1"/>
</dbReference>
<dbReference type="SUPFAM" id="SSF55681">
    <property type="entry name" value="Class II aaRS and biotin synthetases"/>
    <property type="match status" value="1"/>
</dbReference>
<dbReference type="EMBL" id="JAEKNQ010000036">
    <property type="protein sequence ID" value="MBJ7603471.1"/>
    <property type="molecule type" value="Genomic_DNA"/>
</dbReference>
<keyword evidence="2" id="KW-0092">Biotin</keyword>
<dbReference type="Gene3D" id="3.30.930.10">
    <property type="entry name" value="Bira Bifunctional Protein, Domain 2"/>
    <property type="match status" value="1"/>
</dbReference>
<dbReference type="PANTHER" id="PTHR12835">
    <property type="entry name" value="BIOTIN PROTEIN LIGASE"/>
    <property type="match status" value="1"/>
</dbReference>
<dbReference type="PANTHER" id="PTHR12835:SF5">
    <property type="entry name" value="BIOTIN--PROTEIN LIGASE"/>
    <property type="match status" value="1"/>
</dbReference>
<dbReference type="InterPro" id="IPR004143">
    <property type="entry name" value="BPL_LPL_catalytic"/>
</dbReference>